<dbReference type="EMBL" id="PDNA01000172">
    <property type="protein sequence ID" value="PGH07110.1"/>
    <property type="molecule type" value="Genomic_DNA"/>
</dbReference>
<feature type="region of interest" description="Disordered" evidence="1">
    <location>
        <begin position="572"/>
        <end position="624"/>
    </location>
</feature>
<gene>
    <name evidence="2" type="ORF">AJ80_08047</name>
</gene>
<evidence type="ECO:0000313" key="2">
    <source>
        <dbReference type="EMBL" id="PGH07110.1"/>
    </source>
</evidence>
<dbReference type="Proteomes" id="UP000224634">
    <property type="component" value="Unassembled WGS sequence"/>
</dbReference>
<feature type="compositionally biased region" description="Acidic residues" evidence="1">
    <location>
        <begin position="301"/>
        <end position="311"/>
    </location>
</feature>
<protein>
    <submittedName>
        <fullName evidence="2">Uncharacterized protein</fullName>
    </submittedName>
</protein>
<feature type="compositionally biased region" description="Low complexity" evidence="1">
    <location>
        <begin position="32"/>
        <end position="41"/>
    </location>
</feature>
<feature type="region of interest" description="Disordered" evidence="1">
    <location>
        <begin position="291"/>
        <end position="349"/>
    </location>
</feature>
<dbReference type="InterPro" id="IPR018247">
    <property type="entry name" value="EF_Hand_1_Ca_BS"/>
</dbReference>
<keyword evidence="3" id="KW-1185">Reference proteome</keyword>
<feature type="compositionally biased region" description="Basic residues" evidence="1">
    <location>
        <begin position="70"/>
        <end position="79"/>
    </location>
</feature>
<name>A0A2B7XDX4_POLH7</name>
<evidence type="ECO:0000256" key="1">
    <source>
        <dbReference type="SAM" id="MobiDB-lite"/>
    </source>
</evidence>
<dbReference type="PROSITE" id="PS00018">
    <property type="entry name" value="EF_HAND_1"/>
    <property type="match status" value="1"/>
</dbReference>
<feature type="compositionally biased region" description="Basic and acidic residues" evidence="1">
    <location>
        <begin position="608"/>
        <end position="617"/>
    </location>
</feature>
<reference evidence="2 3" key="1">
    <citation type="submission" date="2017-10" db="EMBL/GenBank/DDBJ databases">
        <title>Comparative genomics in systemic dimorphic fungi from Ajellomycetaceae.</title>
        <authorList>
            <person name="Munoz J.F."/>
            <person name="Mcewen J.G."/>
            <person name="Clay O.K."/>
            <person name="Cuomo C.A."/>
        </authorList>
    </citation>
    <scope>NUCLEOTIDE SEQUENCE [LARGE SCALE GENOMIC DNA]</scope>
    <source>
        <strain evidence="2 3">UAMH7299</strain>
    </source>
</reference>
<dbReference type="OrthoDB" id="4207326at2759"/>
<comment type="caution">
    <text evidence="2">The sequence shown here is derived from an EMBL/GenBank/DDBJ whole genome shotgun (WGS) entry which is preliminary data.</text>
</comment>
<evidence type="ECO:0000313" key="3">
    <source>
        <dbReference type="Proteomes" id="UP000224634"/>
    </source>
</evidence>
<organism evidence="2 3">
    <name type="scientific">Polytolypa hystricis (strain UAMH7299)</name>
    <dbReference type="NCBI Taxonomy" id="1447883"/>
    <lineage>
        <taxon>Eukaryota</taxon>
        <taxon>Fungi</taxon>
        <taxon>Dikarya</taxon>
        <taxon>Ascomycota</taxon>
        <taxon>Pezizomycotina</taxon>
        <taxon>Eurotiomycetes</taxon>
        <taxon>Eurotiomycetidae</taxon>
        <taxon>Onygenales</taxon>
        <taxon>Onygenales incertae sedis</taxon>
        <taxon>Polytolypa</taxon>
    </lineage>
</organism>
<dbReference type="AlphaFoldDB" id="A0A2B7XDX4"/>
<feature type="compositionally biased region" description="Acidic residues" evidence="1">
    <location>
        <begin position="42"/>
        <end position="63"/>
    </location>
</feature>
<feature type="region of interest" description="Disordered" evidence="1">
    <location>
        <begin position="1"/>
        <end position="128"/>
    </location>
</feature>
<sequence length="624" mass="68692">MSPAKDGPSPQSGSRMRVTLKFGLPNNKRKPSSSPSDSSVSDSEDGGEEDNSDSIEEDDEEEPAAFVPSRGRKRGKGHGAGRTGGRITHKDKRLKLALDDDDSDEFSSISSVNSVSAADTSSLDSDDEYEAVNYVSDDEDDVEKLEEELILQSEDERVLDVPAPDEWLGLDELENRPLYTAGSFFEDDQFFLQSMADNLMSDSIDAIEEIPIIRRVHFEDSDDSSDSDKSTEDELVSDFLHQDALDPDLRRMIENDVDPVVRRHTPHELFVNQDVYDLPGNIYHVDTDTSTVVSSSGYESDGGETTEDEDYPPPATISHPRSILRRDSSESLPPLSGETNQRSQPLRRRGPFRGTFVADPHKPVAVVAPNGTQLIVIPPYATARHDWLQSATNSLANTAYNSPRATTLNVIDDSDTDALLSPVQPDLSPMLSSSANVMITALGNDLGGQVMGPPEAFYPSNRLGTTMSLEGDDDDDSEGVLNVDDFIDFGNGSSDEDEKEFDEADALVSPIAASSIPGSLTTTPSRNADISQNNNAEMFLNHLDRGIVTAFRRNHSRYHALIRLPQHREFVPANSPSRPASVFKRSKFTDPRTPTRKHEGNLYSSGEAVRRKLMDSHRRSKVSF</sequence>
<feature type="compositionally biased region" description="Low complexity" evidence="1">
    <location>
        <begin position="106"/>
        <end position="123"/>
    </location>
</feature>
<proteinExistence type="predicted"/>
<accession>A0A2B7XDX4</accession>
<dbReference type="STRING" id="1447883.A0A2B7XDX4"/>